<accession>A0ABW8Q0H0</accession>
<name>A0ABW8Q0H0_9NEIS</name>
<keyword evidence="2" id="KW-1185">Reference proteome</keyword>
<evidence type="ECO:0000313" key="1">
    <source>
        <dbReference type="EMBL" id="MFK7641041.1"/>
    </source>
</evidence>
<organism evidence="1 2">
    <name type="scientific">Neisseria oralis</name>
    <dbReference type="NCBI Taxonomy" id="1107316"/>
    <lineage>
        <taxon>Bacteria</taxon>
        <taxon>Pseudomonadati</taxon>
        <taxon>Pseudomonadota</taxon>
        <taxon>Betaproteobacteria</taxon>
        <taxon>Neisseriales</taxon>
        <taxon>Neisseriaceae</taxon>
        <taxon>Neisseria</taxon>
    </lineage>
</organism>
<dbReference type="RefSeq" id="WP_009174284.1">
    <property type="nucleotide sequence ID" value="NZ_CAUJQB010000115.1"/>
</dbReference>
<evidence type="ECO:0000313" key="2">
    <source>
        <dbReference type="Proteomes" id="UP001621964"/>
    </source>
</evidence>
<dbReference type="EMBL" id="JBJGEB010000001">
    <property type="protein sequence ID" value="MFK7641041.1"/>
    <property type="molecule type" value="Genomic_DNA"/>
</dbReference>
<sequence>MQAFYADKTEIRTLSMDELSLVAGGFNWDKVQWGKAVAVGAVTGLSAGVAGLTGGPGVAAAAAAGGFVGGFGSTVVSDGWE</sequence>
<proteinExistence type="predicted"/>
<dbReference type="Proteomes" id="UP001621964">
    <property type="component" value="Unassembled WGS sequence"/>
</dbReference>
<reference evidence="1 2" key="1">
    <citation type="submission" date="2024-11" db="EMBL/GenBank/DDBJ databases">
        <authorList>
            <person name="Mikucki A.G."/>
            <person name="Kahler C.M."/>
        </authorList>
    </citation>
    <scope>NUCLEOTIDE SEQUENCE [LARGE SCALE GENOMIC DNA]</scope>
    <source>
        <strain evidence="1 2">EXNM717</strain>
    </source>
</reference>
<protein>
    <submittedName>
        <fullName evidence="1">Blp family class II bacteriocin</fullName>
    </submittedName>
</protein>
<comment type="caution">
    <text evidence="1">The sequence shown here is derived from an EMBL/GenBank/DDBJ whole genome shotgun (WGS) entry which is preliminary data.</text>
</comment>
<gene>
    <name evidence="1" type="ORF">ACI43T_00800</name>
</gene>